<evidence type="ECO:0000313" key="10">
    <source>
        <dbReference type="Proteomes" id="UP000739565"/>
    </source>
</evidence>
<dbReference type="InterPro" id="IPR006543">
    <property type="entry name" value="Histidinol-phos"/>
</dbReference>
<comment type="caution">
    <text evidence="9">The sequence shown here is derived from an EMBL/GenBank/DDBJ whole genome shotgun (WGS) entry which is preliminary data.</text>
</comment>
<organism evidence="9 10">
    <name type="scientific">Zwartia hollandica</name>
    <dbReference type="NCBI Taxonomy" id="324606"/>
    <lineage>
        <taxon>Bacteria</taxon>
        <taxon>Pseudomonadati</taxon>
        <taxon>Pseudomonadota</taxon>
        <taxon>Betaproteobacteria</taxon>
        <taxon>Burkholderiales</taxon>
        <taxon>Alcaligenaceae</taxon>
        <taxon>Zwartia</taxon>
    </lineage>
</organism>
<dbReference type="InterPro" id="IPR029044">
    <property type="entry name" value="Nucleotide-diphossugar_trans"/>
</dbReference>
<keyword evidence="3" id="KW-0963">Cytoplasm</keyword>
<gene>
    <name evidence="9" type="ORF">KZZ10_05605</name>
</gene>
<dbReference type="InterPro" id="IPR023214">
    <property type="entry name" value="HAD_sf"/>
</dbReference>
<evidence type="ECO:0000259" key="8">
    <source>
        <dbReference type="Pfam" id="PF00483"/>
    </source>
</evidence>
<dbReference type="NCBIfam" id="TIGR01656">
    <property type="entry name" value="Histidinol-ppas"/>
    <property type="match status" value="1"/>
</dbReference>
<dbReference type="SUPFAM" id="SSF53448">
    <property type="entry name" value="Nucleotide-diphospho-sugar transferases"/>
    <property type="match status" value="1"/>
</dbReference>
<dbReference type="InterPro" id="IPR006549">
    <property type="entry name" value="HAD-SF_hydro_IIIA"/>
</dbReference>
<dbReference type="GO" id="GO:0005737">
    <property type="term" value="C:cytoplasm"/>
    <property type="evidence" value="ECO:0007669"/>
    <property type="project" value="UniProtKB-SubCell"/>
</dbReference>
<evidence type="ECO:0000256" key="5">
    <source>
        <dbReference type="ARBA" id="ARBA00022801"/>
    </source>
</evidence>
<dbReference type="InterPro" id="IPR005835">
    <property type="entry name" value="NTP_transferase_dom"/>
</dbReference>
<keyword evidence="5 9" id="KW-0378">Hydrolase</keyword>
<evidence type="ECO:0000256" key="2">
    <source>
        <dbReference type="ARBA" id="ARBA00005628"/>
    </source>
</evidence>
<dbReference type="Proteomes" id="UP000739565">
    <property type="component" value="Unassembled WGS sequence"/>
</dbReference>
<dbReference type="SUPFAM" id="SSF52540">
    <property type="entry name" value="P-loop containing nucleoside triphosphate hydrolases"/>
    <property type="match status" value="1"/>
</dbReference>
<dbReference type="CDD" id="cd07503">
    <property type="entry name" value="HAD_HisB-N"/>
    <property type="match status" value="1"/>
</dbReference>
<dbReference type="GO" id="GO:0016791">
    <property type="term" value="F:phosphatase activity"/>
    <property type="evidence" value="ECO:0007669"/>
    <property type="project" value="InterPro"/>
</dbReference>
<proteinExistence type="inferred from homology"/>
<dbReference type="Pfam" id="PF13242">
    <property type="entry name" value="Hydrolase_like"/>
    <property type="match status" value="1"/>
</dbReference>
<dbReference type="EMBL" id="JAHXRI010000006">
    <property type="protein sequence ID" value="MBZ1350114.1"/>
    <property type="molecule type" value="Genomic_DNA"/>
</dbReference>
<dbReference type="Pfam" id="PF00483">
    <property type="entry name" value="NTP_transferase"/>
    <property type="match status" value="1"/>
</dbReference>
<dbReference type="Gene3D" id="3.40.50.1000">
    <property type="entry name" value="HAD superfamily/HAD-like"/>
    <property type="match status" value="1"/>
</dbReference>
<dbReference type="Gene3D" id="3.90.550.10">
    <property type="entry name" value="Spore Coat Polysaccharide Biosynthesis Protein SpsA, Chain A"/>
    <property type="match status" value="1"/>
</dbReference>
<keyword evidence="6" id="KW-0119">Carbohydrate metabolism</keyword>
<dbReference type="AlphaFoldDB" id="A0A953NAI4"/>
<feature type="domain" description="Nucleotidyl transferase" evidence="8">
    <location>
        <begin position="4"/>
        <end position="230"/>
    </location>
</feature>
<evidence type="ECO:0000256" key="1">
    <source>
        <dbReference type="ARBA" id="ARBA00004496"/>
    </source>
</evidence>
<dbReference type="NCBIfam" id="TIGR01662">
    <property type="entry name" value="HAD-SF-IIIA"/>
    <property type="match status" value="1"/>
</dbReference>
<dbReference type="PANTHER" id="PTHR42891:SF1">
    <property type="entry name" value="D-GLYCERO-BETA-D-MANNO-HEPTOSE-1,7-BISPHOSPHATE 7-PHOSPHATASE"/>
    <property type="match status" value="1"/>
</dbReference>
<dbReference type="InterPro" id="IPR004446">
    <property type="entry name" value="Heptose_bisP_phosphatase"/>
</dbReference>
<evidence type="ECO:0000313" key="9">
    <source>
        <dbReference type="EMBL" id="MBZ1350114.1"/>
    </source>
</evidence>
<evidence type="ECO:0000256" key="7">
    <source>
        <dbReference type="ARBA" id="ARBA00031828"/>
    </source>
</evidence>
<dbReference type="GO" id="GO:0005975">
    <property type="term" value="P:carbohydrate metabolic process"/>
    <property type="evidence" value="ECO:0007669"/>
    <property type="project" value="InterPro"/>
</dbReference>
<comment type="similarity">
    <text evidence="2">Belongs to the GmhB family.</text>
</comment>
<accession>A0A953NAI4</accession>
<dbReference type="SUPFAM" id="SSF56784">
    <property type="entry name" value="HAD-like"/>
    <property type="match status" value="1"/>
</dbReference>
<evidence type="ECO:0000256" key="4">
    <source>
        <dbReference type="ARBA" id="ARBA00022723"/>
    </source>
</evidence>
<evidence type="ECO:0000256" key="3">
    <source>
        <dbReference type="ARBA" id="ARBA00022490"/>
    </source>
</evidence>
<dbReference type="InterPro" id="IPR036412">
    <property type="entry name" value="HAD-like_sf"/>
</dbReference>
<keyword evidence="10" id="KW-1185">Reference proteome</keyword>
<dbReference type="GO" id="GO:0046872">
    <property type="term" value="F:metal ion binding"/>
    <property type="evidence" value="ECO:0007669"/>
    <property type="project" value="UniProtKB-KW"/>
</dbReference>
<name>A0A953NAI4_9BURK</name>
<sequence>MRQVVILAGGKGTRLKERLGDLPKPLIDVSGTPLLEHQILLVKRYGFDRILILVNHKAQQIVDFCESRGNWGITVQCIDDQVPLGTAGAVLNVFDLLEEQFLVMYGDTMLEVDLNRFCKAHERLPATGATLFLHPNDHPQDSDLVEMAESGAITQFHPYPHKADRYYPNLVNAALYCLSKAALIAYRRDSKTQLDFGKQLFPQMIRDGVVLRGYNSPEYIKDCGTPDRIDKVRADFISGKIVKASLVNKQSAIFLDRDGTLLEEVDHLKAVDQVRLLDGAAQAIRRFNRKGYKTCLVTNQPVIARGECTFDDLTEIHRKLETLLGREAAYLDRIYYCPHHPDKGFVGERADLKIACQCRKPNTGMIDQAAIDLNIDRGQSWMIGDTSTDVATAKRAGLKSILVETGYAGKDYKYPVVADFIAPDLETAAALILDVYPLVLEKYAADLTGIEPGGLVFIGGQARSGKSTFANILKYALLGMGRQCHVLSTDRWILSETERSSGVLGRHAMTSLNQCLAELDLRGEQPLTLSLPVYLKHTRQQQKDAESLFIKRDDIVIIEGVAALATDTAKHAARRFYVEIEEEERRNRILTEYIRRGYAPEAANSIYRERLLDEVPTIDGLKLDATKVKLPLKTPQNITHT</sequence>
<dbReference type="CDD" id="cd04181">
    <property type="entry name" value="NTP_transferase"/>
    <property type="match status" value="1"/>
</dbReference>
<dbReference type="Gene3D" id="3.40.50.300">
    <property type="entry name" value="P-loop containing nucleotide triphosphate hydrolases"/>
    <property type="match status" value="1"/>
</dbReference>
<reference evidence="9" key="1">
    <citation type="submission" date="2021-07" db="EMBL/GenBank/DDBJ databases">
        <title>New genus and species of the family Alcaligenaceae.</title>
        <authorList>
            <person name="Hahn M.W."/>
        </authorList>
    </citation>
    <scope>NUCLEOTIDE SEQUENCE</scope>
    <source>
        <strain evidence="9">LF4-65</strain>
    </source>
</reference>
<protein>
    <recommendedName>
        <fullName evidence="7">D,D-heptose 1,7-bisphosphate phosphatase</fullName>
    </recommendedName>
</protein>
<comment type="subcellular location">
    <subcellularLocation>
        <location evidence="1">Cytoplasm</location>
    </subcellularLocation>
</comment>
<dbReference type="InterPro" id="IPR027417">
    <property type="entry name" value="P-loop_NTPase"/>
</dbReference>
<keyword evidence="4" id="KW-0479">Metal-binding</keyword>
<dbReference type="RefSeq" id="WP_259660510.1">
    <property type="nucleotide sequence ID" value="NZ_JAHXRI010000006.1"/>
</dbReference>
<dbReference type="PANTHER" id="PTHR42891">
    <property type="entry name" value="D-GLYCERO-BETA-D-MANNO-HEPTOSE-1,7-BISPHOSPHATE 7-PHOSPHATASE"/>
    <property type="match status" value="1"/>
</dbReference>
<evidence type="ECO:0000256" key="6">
    <source>
        <dbReference type="ARBA" id="ARBA00023277"/>
    </source>
</evidence>